<dbReference type="Gramene" id="AET1Gv20425400.20">
    <property type="protein sequence ID" value="AET1Gv20425400.20"/>
    <property type="gene ID" value="AET1Gv20425400"/>
</dbReference>
<dbReference type="Gramene" id="AET1Gv20425400.16">
    <property type="protein sequence ID" value="AET1Gv20425400.16"/>
    <property type="gene ID" value="AET1Gv20425400"/>
</dbReference>
<dbReference type="Proteomes" id="UP000015105">
    <property type="component" value="Chromosome 1D"/>
</dbReference>
<dbReference type="EnsemblPlants" id="AET1Gv20425400.12">
    <property type="protein sequence ID" value="AET1Gv20425400.12"/>
    <property type="gene ID" value="AET1Gv20425400"/>
</dbReference>
<reference evidence="2" key="5">
    <citation type="journal article" date="2021" name="G3 (Bethesda)">
        <title>Aegilops tauschii genome assembly Aet v5.0 features greater sequence contiguity and improved annotation.</title>
        <authorList>
            <person name="Wang L."/>
            <person name="Zhu T."/>
            <person name="Rodriguez J.C."/>
            <person name="Deal K.R."/>
            <person name="Dubcovsky J."/>
            <person name="McGuire P.E."/>
            <person name="Lux T."/>
            <person name="Spannagl M."/>
            <person name="Mayer K.F.X."/>
            <person name="Baldrich P."/>
            <person name="Meyers B.C."/>
            <person name="Huo N."/>
            <person name="Gu Y.Q."/>
            <person name="Zhou H."/>
            <person name="Devos K.M."/>
            <person name="Bennetzen J.L."/>
            <person name="Unver T."/>
            <person name="Budak H."/>
            <person name="Gulick P.J."/>
            <person name="Galiba G."/>
            <person name="Kalapos B."/>
            <person name="Nelson D.R."/>
            <person name="Li P."/>
            <person name="You F.M."/>
            <person name="Luo M.C."/>
            <person name="Dvorak J."/>
        </authorList>
    </citation>
    <scope>NUCLEOTIDE SEQUENCE [LARGE SCALE GENOMIC DNA]</scope>
    <source>
        <strain evidence="2">cv. AL8/78</strain>
    </source>
</reference>
<reference evidence="2" key="4">
    <citation type="submission" date="2019-03" db="UniProtKB">
        <authorList>
            <consortium name="EnsemblPlants"/>
        </authorList>
    </citation>
    <scope>IDENTIFICATION</scope>
</reference>
<dbReference type="EnsemblPlants" id="AET1Gv20425400.3">
    <property type="protein sequence ID" value="AET1Gv20425400.3"/>
    <property type="gene ID" value="AET1Gv20425400"/>
</dbReference>
<proteinExistence type="predicted"/>
<evidence type="ECO:0000313" key="2">
    <source>
        <dbReference type="EnsemblPlants" id="AET1Gv20425400.1"/>
    </source>
</evidence>
<protein>
    <submittedName>
        <fullName evidence="2">Uncharacterized protein</fullName>
    </submittedName>
</protein>
<feature type="compositionally biased region" description="Basic and acidic residues" evidence="1">
    <location>
        <begin position="89"/>
        <end position="101"/>
    </location>
</feature>
<dbReference type="EnsemblPlants" id="AET1Gv20425400.16">
    <property type="protein sequence ID" value="AET1Gv20425400.16"/>
    <property type="gene ID" value="AET1Gv20425400"/>
</dbReference>
<dbReference type="Gramene" id="AET1Gv20425400.12">
    <property type="protein sequence ID" value="AET1Gv20425400.12"/>
    <property type="gene ID" value="AET1Gv20425400"/>
</dbReference>
<evidence type="ECO:0000313" key="3">
    <source>
        <dbReference type="Proteomes" id="UP000015105"/>
    </source>
</evidence>
<dbReference type="AlphaFoldDB" id="A0A452YIN9"/>
<dbReference type="EnsemblPlants" id="AET1Gv20425400.1">
    <property type="protein sequence ID" value="AET1Gv20425400.1"/>
    <property type="gene ID" value="AET1Gv20425400"/>
</dbReference>
<dbReference type="Gramene" id="AET1Gv20425400.1">
    <property type="protein sequence ID" value="AET1Gv20425400.1"/>
    <property type="gene ID" value="AET1Gv20425400"/>
</dbReference>
<dbReference type="Gramene" id="AET1Gv20425400.7">
    <property type="protein sequence ID" value="AET1Gv20425400.7"/>
    <property type="gene ID" value="AET1Gv20425400"/>
</dbReference>
<reference evidence="3" key="1">
    <citation type="journal article" date="2014" name="Science">
        <title>Ancient hybridizations among the ancestral genomes of bread wheat.</title>
        <authorList>
            <consortium name="International Wheat Genome Sequencing Consortium,"/>
            <person name="Marcussen T."/>
            <person name="Sandve S.R."/>
            <person name="Heier L."/>
            <person name="Spannagl M."/>
            <person name="Pfeifer M."/>
            <person name="Jakobsen K.S."/>
            <person name="Wulff B.B."/>
            <person name="Steuernagel B."/>
            <person name="Mayer K.F."/>
            <person name="Olsen O.A."/>
        </authorList>
    </citation>
    <scope>NUCLEOTIDE SEQUENCE [LARGE SCALE GENOMIC DNA]</scope>
    <source>
        <strain evidence="3">cv. AL8/78</strain>
    </source>
</reference>
<organism evidence="2 3">
    <name type="scientific">Aegilops tauschii subsp. strangulata</name>
    <name type="common">Goatgrass</name>
    <dbReference type="NCBI Taxonomy" id="200361"/>
    <lineage>
        <taxon>Eukaryota</taxon>
        <taxon>Viridiplantae</taxon>
        <taxon>Streptophyta</taxon>
        <taxon>Embryophyta</taxon>
        <taxon>Tracheophyta</taxon>
        <taxon>Spermatophyta</taxon>
        <taxon>Magnoliopsida</taxon>
        <taxon>Liliopsida</taxon>
        <taxon>Poales</taxon>
        <taxon>Poaceae</taxon>
        <taxon>BOP clade</taxon>
        <taxon>Pooideae</taxon>
        <taxon>Triticodae</taxon>
        <taxon>Triticeae</taxon>
        <taxon>Triticinae</taxon>
        <taxon>Aegilops</taxon>
    </lineage>
</organism>
<dbReference type="STRING" id="200361.A0A452YIN9"/>
<evidence type="ECO:0000256" key="1">
    <source>
        <dbReference type="SAM" id="MobiDB-lite"/>
    </source>
</evidence>
<dbReference type="EnsemblPlants" id="AET1Gv20425400.7">
    <property type="protein sequence ID" value="AET1Gv20425400.7"/>
    <property type="gene ID" value="AET1Gv20425400"/>
</dbReference>
<reference evidence="2" key="3">
    <citation type="journal article" date="2017" name="Nature">
        <title>Genome sequence of the progenitor of the wheat D genome Aegilops tauschii.</title>
        <authorList>
            <person name="Luo M.C."/>
            <person name="Gu Y.Q."/>
            <person name="Puiu D."/>
            <person name="Wang H."/>
            <person name="Twardziok S.O."/>
            <person name="Deal K.R."/>
            <person name="Huo N."/>
            <person name="Zhu T."/>
            <person name="Wang L."/>
            <person name="Wang Y."/>
            <person name="McGuire P.E."/>
            <person name="Liu S."/>
            <person name="Long H."/>
            <person name="Ramasamy R.K."/>
            <person name="Rodriguez J.C."/>
            <person name="Van S.L."/>
            <person name="Yuan L."/>
            <person name="Wang Z."/>
            <person name="Xia Z."/>
            <person name="Xiao L."/>
            <person name="Anderson O.D."/>
            <person name="Ouyang S."/>
            <person name="Liang Y."/>
            <person name="Zimin A.V."/>
            <person name="Pertea G."/>
            <person name="Qi P."/>
            <person name="Bennetzen J.L."/>
            <person name="Dai X."/>
            <person name="Dawson M.W."/>
            <person name="Muller H.G."/>
            <person name="Kugler K."/>
            <person name="Rivarola-Duarte L."/>
            <person name="Spannagl M."/>
            <person name="Mayer K.F.X."/>
            <person name="Lu F.H."/>
            <person name="Bevan M.W."/>
            <person name="Leroy P."/>
            <person name="Li P."/>
            <person name="You F.M."/>
            <person name="Sun Q."/>
            <person name="Liu Z."/>
            <person name="Lyons E."/>
            <person name="Wicker T."/>
            <person name="Salzberg S.L."/>
            <person name="Devos K.M."/>
            <person name="Dvorak J."/>
        </authorList>
    </citation>
    <scope>NUCLEOTIDE SEQUENCE [LARGE SCALE GENOMIC DNA]</scope>
    <source>
        <strain evidence="2">cv. AL8/78</strain>
    </source>
</reference>
<accession>A0A452YIN9</accession>
<name>A0A452YIN9_AEGTS</name>
<dbReference type="EnsemblPlants" id="AET1Gv20425400.20">
    <property type="protein sequence ID" value="AET1Gv20425400.20"/>
    <property type="gene ID" value="AET1Gv20425400"/>
</dbReference>
<keyword evidence="3" id="KW-1185">Reference proteome</keyword>
<dbReference type="PANTHER" id="PTHR47718">
    <property type="entry name" value="OS01G0519700 PROTEIN"/>
    <property type="match status" value="1"/>
</dbReference>
<sequence>MISGMIQTTYSFVNEFRHLNHLYQLDVQTRITVLQYGFFGDFITFNTTYGINLYDMPFGLFVGVNNNFQSIILASVLMRDELEDDGRASFEDISYRPEQSHGSDNQEGVPRVRDYTGRANGKS</sequence>
<reference evidence="3" key="2">
    <citation type="journal article" date="2017" name="Nat. Plants">
        <title>The Aegilops tauschii genome reveals multiple impacts of transposons.</title>
        <authorList>
            <person name="Zhao G."/>
            <person name="Zou C."/>
            <person name="Li K."/>
            <person name="Wang K."/>
            <person name="Li T."/>
            <person name="Gao L."/>
            <person name="Zhang X."/>
            <person name="Wang H."/>
            <person name="Yang Z."/>
            <person name="Liu X."/>
            <person name="Jiang W."/>
            <person name="Mao L."/>
            <person name="Kong X."/>
            <person name="Jiao Y."/>
            <person name="Jia J."/>
        </authorList>
    </citation>
    <scope>NUCLEOTIDE SEQUENCE [LARGE SCALE GENOMIC DNA]</scope>
    <source>
        <strain evidence="3">cv. AL8/78</strain>
    </source>
</reference>
<dbReference type="Gramene" id="AET1Gv20425400.3">
    <property type="protein sequence ID" value="AET1Gv20425400.3"/>
    <property type="gene ID" value="AET1Gv20425400"/>
</dbReference>
<feature type="region of interest" description="Disordered" evidence="1">
    <location>
        <begin position="89"/>
        <end position="123"/>
    </location>
</feature>